<dbReference type="Proteomes" id="UP000779809">
    <property type="component" value="Unassembled WGS sequence"/>
</dbReference>
<evidence type="ECO:0000256" key="2">
    <source>
        <dbReference type="ARBA" id="ARBA00008711"/>
    </source>
</evidence>
<dbReference type="EMBL" id="JACPNR010000011">
    <property type="protein sequence ID" value="MBI2679008.1"/>
    <property type="molecule type" value="Genomic_DNA"/>
</dbReference>
<dbReference type="GO" id="GO:0005737">
    <property type="term" value="C:cytoplasm"/>
    <property type="evidence" value="ECO:0007669"/>
    <property type="project" value="UniProtKB-SubCell"/>
</dbReference>
<evidence type="ECO:0000256" key="1">
    <source>
        <dbReference type="ARBA" id="ARBA00001286"/>
    </source>
</evidence>
<comment type="subcellular location">
    <subcellularLocation>
        <location evidence="9">Cytoplasm</location>
    </subcellularLocation>
</comment>
<evidence type="ECO:0000256" key="8">
    <source>
        <dbReference type="ARBA" id="ARBA00049348"/>
    </source>
</evidence>
<evidence type="ECO:0000313" key="12">
    <source>
        <dbReference type="EMBL" id="MBI2679008.1"/>
    </source>
</evidence>
<gene>
    <name evidence="12" type="ORF">HYX28_09525</name>
</gene>
<dbReference type="InterPro" id="IPR023546">
    <property type="entry name" value="MGMT"/>
</dbReference>
<dbReference type="GO" id="GO:0003908">
    <property type="term" value="F:methylated-DNA-[protein]-cysteine S-methyltransferase activity"/>
    <property type="evidence" value="ECO:0007669"/>
    <property type="project" value="UniProtKB-UniRule"/>
</dbReference>
<comment type="similarity">
    <text evidence="2 9">Belongs to the MGMT family.</text>
</comment>
<dbReference type="GO" id="GO:0032259">
    <property type="term" value="P:methylation"/>
    <property type="evidence" value="ECO:0007669"/>
    <property type="project" value="UniProtKB-KW"/>
</dbReference>
<dbReference type="InterPro" id="IPR036631">
    <property type="entry name" value="MGMT_N_sf"/>
</dbReference>
<evidence type="ECO:0000259" key="11">
    <source>
        <dbReference type="Pfam" id="PF02870"/>
    </source>
</evidence>
<evidence type="ECO:0000256" key="5">
    <source>
        <dbReference type="ARBA" id="ARBA00022679"/>
    </source>
</evidence>
<dbReference type="HAMAP" id="MF_00772">
    <property type="entry name" value="OGT"/>
    <property type="match status" value="1"/>
</dbReference>
<comment type="catalytic activity">
    <reaction evidence="8 9">
        <text>a 6-O-methyl-2'-deoxyguanosine in DNA + L-cysteinyl-[protein] = S-methyl-L-cysteinyl-[protein] + a 2'-deoxyguanosine in DNA</text>
        <dbReference type="Rhea" id="RHEA:24000"/>
        <dbReference type="Rhea" id="RHEA-COMP:10131"/>
        <dbReference type="Rhea" id="RHEA-COMP:10132"/>
        <dbReference type="Rhea" id="RHEA-COMP:11367"/>
        <dbReference type="Rhea" id="RHEA-COMP:11368"/>
        <dbReference type="ChEBI" id="CHEBI:29950"/>
        <dbReference type="ChEBI" id="CHEBI:82612"/>
        <dbReference type="ChEBI" id="CHEBI:85445"/>
        <dbReference type="ChEBI" id="CHEBI:85448"/>
        <dbReference type="EC" id="2.1.1.63"/>
    </reaction>
</comment>
<dbReference type="NCBIfam" id="TIGR00589">
    <property type="entry name" value="ogt"/>
    <property type="match status" value="1"/>
</dbReference>
<comment type="catalytic activity">
    <reaction evidence="1 9">
        <text>a 4-O-methyl-thymidine in DNA + L-cysteinyl-[protein] = a thymidine in DNA + S-methyl-L-cysteinyl-[protein]</text>
        <dbReference type="Rhea" id="RHEA:53428"/>
        <dbReference type="Rhea" id="RHEA-COMP:10131"/>
        <dbReference type="Rhea" id="RHEA-COMP:10132"/>
        <dbReference type="Rhea" id="RHEA-COMP:13555"/>
        <dbReference type="Rhea" id="RHEA-COMP:13556"/>
        <dbReference type="ChEBI" id="CHEBI:29950"/>
        <dbReference type="ChEBI" id="CHEBI:82612"/>
        <dbReference type="ChEBI" id="CHEBI:137386"/>
        <dbReference type="ChEBI" id="CHEBI:137387"/>
        <dbReference type="EC" id="2.1.1.63"/>
    </reaction>
</comment>
<keyword evidence="4 9" id="KW-0489">Methyltransferase</keyword>
<dbReference type="PANTHER" id="PTHR10815">
    <property type="entry name" value="METHYLATED-DNA--PROTEIN-CYSTEINE METHYLTRANSFERASE"/>
    <property type="match status" value="1"/>
</dbReference>
<dbReference type="InterPro" id="IPR001497">
    <property type="entry name" value="MethylDNA_cys_MeTrfase_AS"/>
</dbReference>
<dbReference type="EC" id="2.1.1.63" evidence="9"/>
<dbReference type="SUPFAM" id="SSF46767">
    <property type="entry name" value="Methylated DNA-protein cysteine methyltransferase, C-terminal domain"/>
    <property type="match status" value="1"/>
</dbReference>
<comment type="caution">
    <text evidence="12">The sequence shown here is derived from an EMBL/GenBank/DDBJ whole genome shotgun (WGS) entry which is preliminary data.</text>
</comment>
<dbReference type="InterPro" id="IPR014048">
    <property type="entry name" value="MethylDNA_cys_MeTrfase_DNA-bd"/>
</dbReference>
<keyword evidence="6 9" id="KW-0227">DNA damage</keyword>
<dbReference type="Pfam" id="PF02870">
    <property type="entry name" value="Methyltransf_1N"/>
    <property type="match status" value="1"/>
</dbReference>
<evidence type="ECO:0000256" key="9">
    <source>
        <dbReference type="HAMAP-Rule" id="MF_00772"/>
    </source>
</evidence>
<evidence type="ECO:0000259" key="10">
    <source>
        <dbReference type="Pfam" id="PF01035"/>
    </source>
</evidence>
<evidence type="ECO:0000313" key="13">
    <source>
        <dbReference type="Proteomes" id="UP000779809"/>
    </source>
</evidence>
<protein>
    <recommendedName>
        <fullName evidence="9">Methylated-DNA--protein-cysteine methyltransferase</fullName>
        <ecNumber evidence="9">2.1.1.63</ecNumber>
    </recommendedName>
    <alternativeName>
        <fullName evidence="9">6-O-methylguanine-DNA methyltransferase</fullName>
        <shortName evidence="9">MGMT</shortName>
    </alternativeName>
    <alternativeName>
        <fullName evidence="9">O-6-methylguanine-DNA-alkyltransferase</fullName>
    </alternativeName>
</protein>
<dbReference type="Gene3D" id="3.30.160.70">
    <property type="entry name" value="Methylated DNA-protein cysteine methyltransferase domain"/>
    <property type="match status" value="1"/>
</dbReference>
<dbReference type="GO" id="GO:0006307">
    <property type="term" value="P:DNA alkylation repair"/>
    <property type="evidence" value="ECO:0007669"/>
    <property type="project" value="UniProtKB-UniRule"/>
</dbReference>
<keyword evidence="5 9" id="KW-0808">Transferase</keyword>
<dbReference type="SUPFAM" id="SSF53155">
    <property type="entry name" value="Methylated DNA-protein cysteine methyltransferase domain"/>
    <property type="match status" value="1"/>
</dbReference>
<dbReference type="CDD" id="cd06445">
    <property type="entry name" value="ATase"/>
    <property type="match status" value="1"/>
</dbReference>
<dbReference type="PANTHER" id="PTHR10815:SF5">
    <property type="entry name" value="METHYLATED-DNA--PROTEIN-CYSTEINE METHYLTRANSFERASE"/>
    <property type="match status" value="1"/>
</dbReference>
<dbReference type="Pfam" id="PF01035">
    <property type="entry name" value="DNA_binding_1"/>
    <property type="match status" value="1"/>
</dbReference>
<evidence type="ECO:0000256" key="4">
    <source>
        <dbReference type="ARBA" id="ARBA00022603"/>
    </source>
</evidence>
<sequence>MADLDAVYYSRITSPVGPLIVGATRRGLFCLEFDSPGALLYRTRNNGHVWLFSEEKTAPFVRELREYFQGKRTRFGFELDLHGTAFQKRCWKALTRIPYGTTTTYAAIAKRVGRPRAFRAVGQANHCNPLAIVVPCHRVLQADGSLGGYGGGLEKKVTLLKLEGAIVN</sequence>
<proteinExistence type="inferred from homology"/>
<reference evidence="12" key="1">
    <citation type="submission" date="2020-07" db="EMBL/GenBank/DDBJ databases">
        <title>Huge and variable diversity of episymbiotic CPR bacteria and DPANN archaea in groundwater ecosystems.</title>
        <authorList>
            <person name="He C.Y."/>
            <person name="Keren R."/>
            <person name="Whittaker M."/>
            <person name="Farag I.F."/>
            <person name="Doudna J."/>
            <person name="Cate J.H.D."/>
            <person name="Banfield J.F."/>
        </authorList>
    </citation>
    <scope>NUCLEOTIDE SEQUENCE</scope>
    <source>
        <strain evidence="12">NC_groundwater_580_Pr5_B-0.1um_64_19</strain>
    </source>
</reference>
<dbReference type="InterPro" id="IPR036388">
    <property type="entry name" value="WH-like_DNA-bd_sf"/>
</dbReference>
<comment type="function">
    <text evidence="9">Involved in the cellular defense against the biological effects of O6-methylguanine (O6-MeG) and O4-methylthymine (O4-MeT) in DNA. Repairs the methylated nucleobase in DNA by stoichiometrically transferring the methyl group to a cysteine residue in the enzyme. This is a suicide reaction: the enzyme is irreversibly inactivated.</text>
</comment>
<dbReference type="AlphaFoldDB" id="A0A932AA25"/>
<dbReference type="FunFam" id="1.10.10.10:FF:000214">
    <property type="entry name" value="Methylated-DNA--protein-cysteine methyltransferase"/>
    <property type="match status" value="1"/>
</dbReference>
<organism evidence="12 13">
    <name type="scientific">Candidatus Korobacter versatilis</name>
    <dbReference type="NCBI Taxonomy" id="658062"/>
    <lineage>
        <taxon>Bacteria</taxon>
        <taxon>Pseudomonadati</taxon>
        <taxon>Acidobacteriota</taxon>
        <taxon>Terriglobia</taxon>
        <taxon>Terriglobales</taxon>
        <taxon>Candidatus Korobacteraceae</taxon>
        <taxon>Candidatus Korobacter</taxon>
    </lineage>
</organism>
<comment type="miscellaneous">
    <text evidence="9">This enzyme catalyzes only one turnover and therefore is not strictly catalytic. According to one definition, an enzyme is a biocatalyst that acts repeatedly and over many reaction cycles.</text>
</comment>
<feature type="active site" description="Nucleophile; methyl group acceptor" evidence="9">
    <location>
        <position position="136"/>
    </location>
</feature>
<keyword evidence="7 9" id="KW-0234">DNA repair</keyword>
<feature type="domain" description="Methylguanine DNA methyltransferase ribonuclease-like" evidence="11">
    <location>
        <begin position="7"/>
        <end position="81"/>
    </location>
</feature>
<dbReference type="PROSITE" id="PS00374">
    <property type="entry name" value="MGMT"/>
    <property type="match status" value="1"/>
</dbReference>
<name>A0A932AA25_9BACT</name>
<evidence type="ECO:0000256" key="6">
    <source>
        <dbReference type="ARBA" id="ARBA00022763"/>
    </source>
</evidence>
<dbReference type="InterPro" id="IPR036217">
    <property type="entry name" value="MethylDNA_cys_MeTrfase_DNAb"/>
</dbReference>
<feature type="domain" description="Methylated-DNA-[protein]-cysteine S-methyltransferase DNA binding" evidence="10">
    <location>
        <begin position="85"/>
        <end position="165"/>
    </location>
</feature>
<accession>A0A932AA25</accession>
<dbReference type="InterPro" id="IPR008332">
    <property type="entry name" value="MethylG_MeTrfase_N"/>
</dbReference>
<evidence type="ECO:0000256" key="7">
    <source>
        <dbReference type="ARBA" id="ARBA00023204"/>
    </source>
</evidence>
<evidence type="ECO:0000256" key="3">
    <source>
        <dbReference type="ARBA" id="ARBA00022490"/>
    </source>
</evidence>
<dbReference type="Gene3D" id="1.10.10.10">
    <property type="entry name" value="Winged helix-like DNA-binding domain superfamily/Winged helix DNA-binding domain"/>
    <property type="match status" value="1"/>
</dbReference>
<keyword evidence="3 9" id="KW-0963">Cytoplasm</keyword>